<reference evidence="4 5" key="1">
    <citation type="submission" date="2023-11" db="EMBL/GenBank/DDBJ databases">
        <title>Genome sequence of Microbacterium rhizosphaerae KACC 19337.</title>
        <authorList>
            <person name="Choi H."/>
            <person name="Kim S."/>
            <person name="Kim Y."/>
            <person name="Kwon S.-W."/>
            <person name="Heo J."/>
        </authorList>
    </citation>
    <scope>NUCLEOTIDE SEQUENCE [LARGE SCALE GENOMIC DNA]</scope>
    <source>
        <strain evidence="4 5">KACC 19337</strain>
    </source>
</reference>
<keyword evidence="2" id="KW-0472">Membrane</keyword>
<keyword evidence="2" id="KW-1133">Transmembrane helix</keyword>
<evidence type="ECO:0000256" key="1">
    <source>
        <dbReference type="SAM" id="MobiDB-lite"/>
    </source>
</evidence>
<dbReference type="InterPro" id="IPR025403">
    <property type="entry name" value="TgpA-like_C"/>
</dbReference>
<proteinExistence type="predicted"/>
<feature type="domain" description="Protein-glutamine gamma-glutamyltransferase-like C-terminal" evidence="3">
    <location>
        <begin position="150"/>
        <end position="218"/>
    </location>
</feature>
<feature type="transmembrane region" description="Helical" evidence="2">
    <location>
        <begin position="69"/>
        <end position="91"/>
    </location>
</feature>
<evidence type="ECO:0000313" key="5">
    <source>
        <dbReference type="Proteomes" id="UP001323798"/>
    </source>
</evidence>
<sequence>MGHPRSRGLVVAVVILAVGAVVGVLLAGPIFIEKPRWSGEPAAPRITRTPEPVQTPGGRPDDTMNLVQLIQNALIVLGTLALLILLLRALMRIRLRLEGRRMTGVPTLHDAALPAPDGGIIHAPVVRRGIARALAALDEQRDPSDAVVQAWLGFEDAAVAAGAARRPSETPTEYAVRIIARFDADRQAAEELVHVYEDVRFSGRPADAAAVSTARRCLLALQQSWNDGASRPEAVPQ</sequence>
<dbReference type="RefSeq" id="WP_320941889.1">
    <property type="nucleotide sequence ID" value="NZ_BAABEU010000001.1"/>
</dbReference>
<keyword evidence="2" id="KW-0812">Transmembrane</keyword>
<feature type="transmembrane region" description="Helical" evidence="2">
    <location>
        <begin position="9"/>
        <end position="32"/>
    </location>
</feature>
<name>A0ABZ0SII8_9MICO</name>
<gene>
    <name evidence="4" type="ORF">SM116_15625</name>
</gene>
<dbReference type="EMBL" id="CP139368">
    <property type="protein sequence ID" value="WPR89172.1"/>
    <property type="molecule type" value="Genomic_DNA"/>
</dbReference>
<evidence type="ECO:0000259" key="3">
    <source>
        <dbReference type="Pfam" id="PF13559"/>
    </source>
</evidence>
<evidence type="ECO:0000256" key="2">
    <source>
        <dbReference type="SAM" id="Phobius"/>
    </source>
</evidence>
<evidence type="ECO:0000313" key="4">
    <source>
        <dbReference type="EMBL" id="WPR89172.1"/>
    </source>
</evidence>
<accession>A0ABZ0SII8</accession>
<dbReference type="Pfam" id="PF13559">
    <property type="entry name" value="DUF4129"/>
    <property type="match status" value="1"/>
</dbReference>
<organism evidence="4 5">
    <name type="scientific">Microbacterium rhizosphaerae</name>
    <dbReference type="NCBI Taxonomy" id="1678237"/>
    <lineage>
        <taxon>Bacteria</taxon>
        <taxon>Bacillati</taxon>
        <taxon>Actinomycetota</taxon>
        <taxon>Actinomycetes</taxon>
        <taxon>Micrococcales</taxon>
        <taxon>Microbacteriaceae</taxon>
        <taxon>Microbacterium</taxon>
    </lineage>
</organism>
<dbReference type="Proteomes" id="UP001323798">
    <property type="component" value="Chromosome"/>
</dbReference>
<keyword evidence="5" id="KW-1185">Reference proteome</keyword>
<protein>
    <submittedName>
        <fullName evidence="4">DUF4129 domain-containing protein</fullName>
    </submittedName>
</protein>
<feature type="region of interest" description="Disordered" evidence="1">
    <location>
        <begin position="41"/>
        <end position="60"/>
    </location>
</feature>